<dbReference type="Gene3D" id="2.30.40.10">
    <property type="entry name" value="Urease, subunit C, domain 1"/>
    <property type="match status" value="1"/>
</dbReference>
<dbReference type="PANTHER" id="PTHR11647:SF1">
    <property type="entry name" value="COLLAPSIN RESPONSE MEDIATOR PROTEIN"/>
    <property type="match status" value="1"/>
</dbReference>
<dbReference type="InterPro" id="IPR013108">
    <property type="entry name" value="Amidohydro_3"/>
</dbReference>
<dbReference type="EMBL" id="NKDB02000004">
    <property type="protein sequence ID" value="RKJ95146.1"/>
    <property type="molecule type" value="Genomic_DNA"/>
</dbReference>
<dbReference type="AlphaFoldDB" id="A0A3R7HMH3"/>
<dbReference type="SUPFAM" id="SSF51556">
    <property type="entry name" value="Metallo-dependent hydrolases"/>
    <property type="match status" value="1"/>
</dbReference>
<dbReference type="GO" id="GO:0005829">
    <property type="term" value="C:cytosol"/>
    <property type="evidence" value="ECO:0007669"/>
    <property type="project" value="TreeGrafter"/>
</dbReference>
<reference evidence="2 3" key="1">
    <citation type="submission" date="2018-09" db="EMBL/GenBank/DDBJ databases">
        <title>Genome comparison of Alicycliphilus sp. BQ1, a polyurethanolytic bacterium, with its closest phylogenetic relatives Alicycliphilus denitrificans BC and K601, unable to attack polyurethane.</title>
        <authorList>
            <person name="Loza-Tavera H."/>
            <person name="Lozano L."/>
            <person name="Cevallos M."/>
            <person name="Maya-Lucas O."/>
            <person name="Garcia-Mena J."/>
            <person name="Hernandez J."/>
        </authorList>
    </citation>
    <scope>NUCLEOTIDE SEQUENCE [LARGE SCALE GENOMIC DNA]</scope>
    <source>
        <strain evidence="2 3">BQ1</strain>
    </source>
</reference>
<protein>
    <submittedName>
        <fullName evidence="2">D-aminoacylase</fullName>
    </submittedName>
</protein>
<feature type="domain" description="Amidohydrolase 3" evidence="1">
    <location>
        <begin position="46"/>
        <end position="555"/>
    </location>
</feature>
<accession>A0A3R7HMH3</accession>
<dbReference type="SUPFAM" id="SSF51338">
    <property type="entry name" value="Composite domain of metallo-dependent hydrolases"/>
    <property type="match status" value="1"/>
</dbReference>
<dbReference type="RefSeq" id="WP_094437655.1">
    <property type="nucleotide sequence ID" value="NZ_NKDB02000004.1"/>
</dbReference>
<dbReference type="Proteomes" id="UP000216225">
    <property type="component" value="Unassembled WGS sequence"/>
</dbReference>
<dbReference type="PANTHER" id="PTHR11647">
    <property type="entry name" value="HYDRANTOINASE/DIHYDROPYRIMIDINASE FAMILY MEMBER"/>
    <property type="match status" value="1"/>
</dbReference>
<proteinExistence type="predicted"/>
<dbReference type="CDD" id="cd01297">
    <property type="entry name" value="D-aminoacylase"/>
    <property type="match status" value="1"/>
</dbReference>
<dbReference type="InterPro" id="IPR032466">
    <property type="entry name" value="Metal_Hydrolase"/>
</dbReference>
<dbReference type="InterPro" id="IPR050378">
    <property type="entry name" value="Metallo-dep_Hydrolases_sf"/>
</dbReference>
<evidence type="ECO:0000313" key="2">
    <source>
        <dbReference type="EMBL" id="RKJ95146.1"/>
    </source>
</evidence>
<name>A0A3R7HMH3_9BURK</name>
<dbReference type="Pfam" id="PF07969">
    <property type="entry name" value="Amidohydro_3"/>
    <property type="match status" value="1"/>
</dbReference>
<gene>
    <name evidence="2" type="ORF">CE154_018755</name>
</gene>
<dbReference type="Gene3D" id="3.20.20.140">
    <property type="entry name" value="Metal-dependent hydrolases"/>
    <property type="match status" value="2"/>
</dbReference>
<dbReference type="InterPro" id="IPR011059">
    <property type="entry name" value="Metal-dep_hydrolase_composite"/>
</dbReference>
<sequence>MTHAFDLVIRSGTVVDGSGGPPRQADIAIAHGKIARVGQVPEKGREEIDATGKLVTPGFVDIHTHYDGQVTWENTLKPSSNHGVTTVITGNCGVGFAPCKPEQRDTLVRVMEGVEDVPEIVMTEGLPWNWETFPEYLDSLQDREYDIDFAAQIPHSAVRVYVMGERGERREPATAQELRQMTDIVREAIQAGAVGVSSSHHLGHRTVAGELAPSVGSASEEVLALARGLREAGGGVFQMITDGYYGGSDASAQMDLLRGIAQAAGRPVSYSLLQKAPYLRLHEDMLALMRQARAQGLDIKAQVFPRPVGLLFGLTLSFHPFRFHPSYQAIHGLPLAQRVAEMRRPEVRAAILSEKPEHPNPIFINIVSGYDNAFSLGDPPNYEPPPEALLHARAKARGVSVAELAYDLLLENDGNAVLMSPSSNFAEGNFDAIEQMLLDENTLIALGDGGAHYGMICDSSYPTTVLTHWVRDRQGRRMPLEQAVHRLSRKNALAVGLADRGLIAEGLKADINVIDLDRLRLHPPQPVYDLPVGGRRLMQKSEGYAATIVSGRVTYRDGVPTGARPGRLVRNRSTA</sequence>
<comment type="caution">
    <text evidence="2">The sequence shown here is derived from an EMBL/GenBank/DDBJ whole genome shotgun (WGS) entry which is preliminary data.</text>
</comment>
<organism evidence="2 3">
    <name type="scientific">Alicycliphilus denitrificans</name>
    <dbReference type="NCBI Taxonomy" id="179636"/>
    <lineage>
        <taxon>Bacteria</taxon>
        <taxon>Pseudomonadati</taxon>
        <taxon>Pseudomonadota</taxon>
        <taxon>Betaproteobacteria</taxon>
        <taxon>Burkholderiales</taxon>
        <taxon>Comamonadaceae</taxon>
        <taxon>Alicycliphilus</taxon>
    </lineage>
</organism>
<dbReference type="GO" id="GO:0016812">
    <property type="term" value="F:hydrolase activity, acting on carbon-nitrogen (but not peptide) bonds, in cyclic amides"/>
    <property type="evidence" value="ECO:0007669"/>
    <property type="project" value="TreeGrafter"/>
</dbReference>
<evidence type="ECO:0000313" key="3">
    <source>
        <dbReference type="Proteomes" id="UP000216225"/>
    </source>
</evidence>
<evidence type="ECO:0000259" key="1">
    <source>
        <dbReference type="Pfam" id="PF07969"/>
    </source>
</evidence>